<dbReference type="InterPro" id="IPR035309">
    <property type="entry name" value="PSME4"/>
</dbReference>
<dbReference type="GO" id="GO:0005829">
    <property type="term" value="C:cytosol"/>
    <property type="evidence" value="ECO:0007669"/>
    <property type="project" value="TreeGrafter"/>
</dbReference>
<name>A0A3P7P228_DIBLA</name>
<reference evidence="2 3" key="1">
    <citation type="submission" date="2018-11" db="EMBL/GenBank/DDBJ databases">
        <authorList>
            <consortium name="Pathogen Informatics"/>
        </authorList>
    </citation>
    <scope>NUCLEOTIDE SEQUENCE [LARGE SCALE GENOMIC DNA]</scope>
</reference>
<gene>
    <name evidence="2" type="ORF">DILT_LOCUS17046</name>
</gene>
<dbReference type="GO" id="GO:0005634">
    <property type="term" value="C:nucleus"/>
    <property type="evidence" value="ECO:0007669"/>
    <property type="project" value="TreeGrafter"/>
</dbReference>
<dbReference type="Pfam" id="PF11919">
    <property type="entry name" value="PSME4_C"/>
    <property type="match status" value="1"/>
</dbReference>
<evidence type="ECO:0000313" key="2">
    <source>
        <dbReference type="EMBL" id="VDN36491.1"/>
    </source>
</evidence>
<protein>
    <recommendedName>
        <fullName evidence="1">Proteasome activator complex subunit 4 C-terminal domain-containing protein</fullName>
    </recommendedName>
</protein>
<proteinExistence type="predicted"/>
<keyword evidence="3" id="KW-1185">Reference proteome</keyword>
<dbReference type="PANTHER" id="PTHR32170:SF3">
    <property type="entry name" value="PROTEASOME ACTIVATOR COMPLEX SUBUNIT 4"/>
    <property type="match status" value="1"/>
</dbReference>
<evidence type="ECO:0000313" key="3">
    <source>
        <dbReference type="Proteomes" id="UP000281553"/>
    </source>
</evidence>
<evidence type="ECO:0000259" key="1">
    <source>
        <dbReference type="Pfam" id="PF11919"/>
    </source>
</evidence>
<dbReference type="InterPro" id="IPR021843">
    <property type="entry name" value="PSME4_C"/>
</dbReference>
<feature type="domain" description="Proteasome activator complex subunit 4 C-terminal" evidence="1">
    <location>
        <begin position="68"/>
        <end position="137"/>
    </location>
</feature>
<dbReference type="GO" id="GO:0010499">
    <property type="term" value="P:proteasomal ubiquitin-independent protein catabolic process"/>
    <property type="evidence" value="ECO:0007669"/>
    <property type="project" value="TreeGrafter"/>
</dbReference>
<sequence>MSDPLFFAPVWAIDPHLVVYLLFSAPLQYDPQWVNALVRQSRTPLRRPGGASNASVGARSEADYAALRSRHAGLLGLCAFIRASVHDTPSYLPAIIAEVAEHANDPQPIRQSVSDTLMAYSRSHQERWREDRLLFSEA</sequence>
<accession>A0A3P7P228</accession>
<dbReference type="GO" id="GO:0016504">
    <property type="term" value="F:peptidase activator activity"/>
    <property type="evidence" value="ECO:0007669"/>
    <property type="project" value="InterPro"/>
</dbReference>
<dbReference type="GO" id="GO:0070628">
    <property type="term" value="F:proteasome binding"/>
    <property type="evidence" value="ECO:0007669"/>
    <property type="project" value="InterPro"/>
</dbReference>
<feature type="non-terminal residue" evidence="2">
    <location>
        <position position="138"/>
    </location>
</feature>
<organism evidence="2 3">
    <name type="scientific">Dibothriocephalus latus</name>
    <name type="common">Fish tapeworm</name>
    <name type="synonym">Diphyllobothrium latum</name>
    <dbReference type="NCBI Taxonomy" id="60516"/>
    <lineage>
        <taxon>Eukaryota</taxon>
        <taxon>Metazoa</taxon>
        <taxon>Spiralia</taxon>
        <taxon>Lophotrochozoa</taxon>
        <taxon>Platyhelminthes</taxon>
        <taxon>Cestoda</taxon>
        <taxon>Eucestoda</taxon>
        <taxon>Diphyllobothriidea</taxon>
        <taxon>Diphyllobothriidae</taxon>
        <taxon>Dibothriocephalus</taxon>
    </lineage>
</organism>
<dbReference type="EMBL" id="UYRU01088995">
    <property type="protein sequence ID" value="VDN36491.1"/>
    <property type="molecule type" value="Genomic_DNA"/>
</dbReference>
<dbReference type="PANTHER" id="PTHR32170">
    <property type="entry name" value="PROTEASOME ACTIVATOR COMPLEX SUBUNIT 4"/>
    <property type="match status" value="1"/>
</dbReference>
<dbReference type="Proteomes" id="UP000281553">
    <property type="component" value="Unassembled WGS sequence"/>
</dbReference>
<dbReference type="AlphaFoldDB" id="A0A3P7P228"/>
<dbReference type="OrthoDB" id="17907at2759"/>